<dbReference type="Pfam" id="PF00196">
    <property type="entry name" value="GerE"/>
    <property type="match status" value="1"/>
</dbReference>
<keyword evidence="2" id="KW-0238">DNA-binding</keyword>
<proteinExistence type="predicted"/>
<protein>
    <submittedName>
        <fullName evidence="5">LuxR C-terminal-related transcriptional regulator</fullName>
    </submittedName>
</protein>
<dbReference type="SUPFAM" id="SSF46894">
    <property type="entry name" value="C-terminal effector domain of the bipartite response regulators"/>
    <property type="match status" value="1"/>
</dbReference>
<dbReference type="PANTHER" id="PTHR44688:SF16">
    <property type="entry name" value="DNA-BINDING TRANSCRIPTIONAL ACTIVATOR DEVR_DOSR"/>
    <property type="match status" value="1"/>
</dbReference>
<evidence type="ECO:0000256" key="1">
    <source>
        <dbReference type="ARBA" id="ARBA00023015"/>
    </source>
</evidence>
<evidence type="ECO:0000256" key="2">
    <source>
        <dbReference type="ARBA" id="ARBA00023125"/>
    </source>
</evidence>
<dbReference type="InterPro" id="IPR000792">
    <property type="entry name" value="Tscrpt_reg_LuxR_C"/>
</dbReference>
<dbReference type="Gene3D" id="1.10.10.10">
    <property type="entry name" value="Winged helix-like DNA-binding domain superfamily/Winged helix DNA-binding domain"/>
    <property type="match status" value="1"/>
</dbReference>
<dbReference type="PROSITE" id="PS00622">
    <property type="entry name" value="HTH_LUXR_1"/>
    <property type="match status" value="1"/>
</dbReference>
<dbReference type="SMART" id="SM00421">
    <property type="entry name" value="HTH_LUXR"/>
    <property type="match status" value="1"/>
</dbReference>
<evidence type="ECO:0000313" key="6">
    <source>
        <dbReference type="Proteomes" id="UP001596337"/>
    </source>
</evidence>
<organism evidence="5 6">
    <name type="scientific">Haloechinothrix salitolerans</name>
    <dbReference type="NCBI Taxonomy" id="926830"/>
    <lineage>
        <taxon>Bacteria</taxon>
        <taxon>Bacillati</taxon>
        <taxon>Actinomycetota</taxon>
        <taxon>Actinomycetes</taxon>
        <taxon>Pseudonocardiales</taxon>
        <taxon>Pseudonocardiaceae</taxon>
        <taxon>Haloechinothrix</taxon>
    </lineage>
</organism>
<keyword evidence="1" id="KW-0805">Transcription regulation</keyword>
<dbReference type="RefSeq" id="WP_345407475.1">
    <property type="nucleotide sequence ID" value="NZ_BAABLA010000123.1"/>
</dbReference>
<keyword evidence="3" id="KW-0804">Transcription</keyword>
<name>A0ABW2BTV4_9PSEU</name>
<dbReference type="PRINTS" id="PR00038">
    <property type="entry name" value="HTHLUXR"/>
</dbReference>
<accession>A0ABW2BTV4</accession>
<sequence>MTRAVVAIEPILDQPTARLCAAIADGERSGVRLAVVAPGEYGKTALLDHLESACAKGGVPTVRFEQISGVEDIEPALMLVDDAHALDDGALDKLRRCAEDDRLGLIVAARPMPRPVALNDVLALLRGQIVLRPLDRGQIEDNIGTNRTEWARFIHARTGGVPGLVHRVVSRLDLRRLAGAPAIPEPALADLRHELDQLNPDTLRLLIATDAGAGGDFDLLCGALGMTSDVVFGLLDDVRTTGLVSADGTPLPVVGQALRSLIPAERRAAVCQRLATIQLDRGAPVLELVRPWLGTGVTGSGIAGAFRAAAEEALDTDPLLAVRLFDAAVTAGAPAAALGARRAEAIALTGDLDTALRLADDVIASPDATDRADAARIAGTALAHRGSWGHATELLRWSGSVRSRAFAAVGLVATGRHAEAKRLLDDSEQRGVDGPPTLLSGALSSMARGVLDSVTGTPTTALSTLVSSAEMLEPVGRAVLLPDSPAALAAVLALQCGEPAIAEPLLKRAVRDGTGGKPMLVRHQLLLAWIAMTRGDTSTAAKPLAAVGQPAHPRDWLFAVAIEVGLARRQSDLAALRKIWGKACAAVIRQPVDLFTFLPLAEFAVAAARLGDQDRLAPHLARAHELLGQLGDPPLWSTVLHWNELHAALTSERRDEAERHAAALRANAEHGAHLATMSAAADCWLRALDGAVDPDEVEVVARGLRDAGCGWDGAWLARQAAIHTTDRSAMLRLLDCARSLQGGPARGDGASEDGSAVAQLSEREVQVARLVVDGLTYKEVGARLFISAKTVEHHIARIRQRLGADSRAELLTQLRALLSAQSAE</sequence>
<dbReference type="Proteomes" id="UP001596337">
    <property type="component" value="Unassembled WGS sequence"/>
</dbReference>
<feature type="domain" description="HTH luxR-type" evidence="4">
    <location>
        <begin position="753"/>
        <end position="818"/>
    </location>
</feature>
<comment type="caution">
    <text evidence="5">The sequence shown here is derived from an EMBL/GenBank/DDBJ whole genome shotgun (WGS) entry which is preliminary data.</text>
</comment>
<evidence type="ECO:0000313" key="5">
    <source>
        <dbReference type="EMBL" id="MFC6866248.1"/>
    </source>
</evidence>
<dbReference type="EMBL" id="JBHSXX010000001">
    <property type="protein sequence ID" value="MFC6866248.1"/>
    <property type="molecule type" value="Genomic_DNA"/>
</dbReference>
<dbReference type="PROSITE" id="PS50043">
    <property type="entry name" value="HTH_LUXR_2"/>
    <property type="match status" value="1"/>
</dbReference>
<keyword evidence="6" id="KW-1185">Reference proteome</keyword>
<dbReference type="InterPro" id="IPR016032">
    <property type="entry name" value="Sig_transdc_resp-reg_C-effctor"/>
</dbReference>
<gene>
    <name evidence="5" type="ORF">ACFQGD_03735</name>
</gene>
<evidence type="ECO:0000256" key="3">
    <source>
        <dbReference type="ARBA" id="ARBA00023163"/>
    </source>
</evidence>
<dbReference type="PANTHER" id="PTHR44688">
    <property type="entry name" value="DNA-BINDING TRANSCRIPTIONAL ACTIVATOR DEVR_DOSR"/>
    <property type="match status" value="1"/>
</dbReference>
<evidence type="ECO:0000259" key="4">
    <source>
        <dbReference type="PROSITE" id="PS50043"/>
    </source>
</evidence>
<reference evidence="6" key="1">
    <citation type="journal article" date="2019" name="Int. J. Syst. Evol. Microbiol.">
        <title>The Global Catalogue of Microorganisms (GCM) 10K type strain sequencing project: providing services to taxonomists for standard genome sequencing and annotation.</title>
        <authorList>
            <consortium name="The Broad Institute Genomics Platform"/>
            <consortium name="The Broad Institute Genome Sequencing Center for Infectious Disease"/>
            <person name="Wu L."/>
            <person name="Ma J."/>
        </authorList>
    </citation>
    <scope>NUCLEOTIDE SEQUENCE [LARGE SCALE GENOMIC DNA]</scope>
    <source>
        <strain evidence="6">KCTC 32255</strain>
    </source>
</reference>
<dbReference type="InterPro" id="IPR036388">
    <property type="entry name" value="WH-like_DNA-bd_sf"/>
</dbReference>
<dbReference type="CDD" id="cd06170">
    <property type="entry name" value="LuxR_C_like"/>
    <property type="match status" value="1"/>
</dbReference>